<dbReference type="EMBL" id="JAVIDA010000015">
    <property type="protein sequence ID" value="MDQ9072135.1"/>
    <property type="molecule type" value="Genomic_DNA"/>
</dbReference>
<dbReference type="Pfam" id="PF00345">
    <property type="entry name" value="PapD_N"/>
    <property type="match status" value="1"/>
</dbReference>
<comment type="similarity">
    <text evidence="2 7">Belongs to the periplasmic pilus chaperone family.</text>
</comment>
<dbReference type="InterPro" id="IPR013783">
    <property type="entry name" value="Ig-like_fold"/>
</dbReference>
<keyword evidence="6 7" id="KW-0143">Chaperone</keyword>
<sequence>MIFKDVFKLNLFKNSVLSITLACLATSSFANQNVIGGISLGSTRIIYPMDAKQVSLAIVNSNLKERFLINSWIEATDEKKSKDFLITPPLFVAEANTENTLRIVSLATNLPQDRESVFWVNVKAIPSIDKANLVDKNILQLAVLSRIKLFIRPNHLKMKPEAALNELKFSKSADGVYVNNSSPYHVSFVNIHIDNQKLPNTMAAPFAQTKIASKTGAKLSYQTVNDYGGLTPKVSLELN</sequence>
<dbReference type="GO" id="GO:0071555">
    <property type="term" value="P:cell wall organization"/>
    <property type="evidence" value="ECO:0007669"/>
    <property type="project" value="InterPro"/>
</dbReference>
<evidence type="ECO:0000256" key="1">
    <source>
        <dbReference type="ARBA" id="ARBA00004418"/>
    </source>
</evidence>
<gene>
    <name evidence="11" type="ORF">RFH51_11760</name>
</gene>
<organism evidence="11 12">
    <name type="scientific">Acinetobacter gerneri</name>
    <dbReference type="NCBI Taxonomy" id="202952"/>
    <lineage>
        <taxon>Bacteria</taxon>
        <taxon>Pseudomonadati</taxon>
        <taxon>Pseudomonadota</taxon>
        <taxon>Gammaproteobacteria</taxon>
        <taxon>Moraxellales</taxon>
        <taxon>Moraxellaceae</taxon>
        <taxon>Acinetobacter</taxon>
    </lineage>
</organism>
<evidence type="ECO:0000256" key="2">
    <source>
        <dbReference type="ARBA" id="ARBA00007399"/>
    </source>
</evidence>
<comment type="caution">
    <text evidence="11">The sequence shown here is derived from an EMBL/GenBank/DDBJ whole genome shotgun (WGS) entry which is preliminary data.</text>
</comment>
<dbReference type="Gene3D" id="2.60.40.10">
    <property type="entry name" value="Immunoglobulins"/>
    <property type="match status" value="2"/>
</dbReference>
<keyword evidence="5" id="KW-0574">Periplasm</keyword>
<evidence type="ECO:0000256" key="8">
    <source>
        <dbReference type="SAM" id="SignalP"/>
    </source>
</evidence>
<dbReference type="Pfam" id="PF02753">
    <property type="entry name" value="PapD_C"/>
    <property type="match status" value="1"/>
</dbReference>
<evidence type="ECO:0000256" key="7">
    <source>
        <dbReference type="RuleBase" id="RU003918"/>
    </source>
</evidence>
<evidence type="ECO:0000313" key="11">
    <source>
        <dbReference type="EMBL" id="MDQ9072135.1"/>
    </source>
</evidence>
<comment type="subcellular location">
    <subcellularLocation>
        <location evidence="1 7">Periplasm</location>
    </subcellularLocation>
</comment>
<evidence type="ECO:0000256" key="3">
    <source>
        <dbReference type="ARBA" id="ARBA00022558"/>
    </source>
</evidence>
<dbReference type="InterPro" id="IPR008962">
    <property type="entry name" value="PapD-like_sf"/>
</dbReference>
<evidence type="ECO:0000259" key="10">
    <source>
        <dbReference type="Pfam" id="PF02753"/>
    </source>
</evidence>
<dbReference type="InterPro" id="IPR018046">
    <property type="entry name" value="Pili_assmbl_chaperone_CS"/>
</dbReference>
<dbReference type="InterPro" id="IPR016147">
    <property type="entry name" value="Pili_assmbl_chaperone_N"/>
</dbReference>
<evidence type="ECO:0000259" key="9">
    <source>
        <dbReference type="Pfam" id="PF00345"/>
    </source>
</evidence>
<protein>
    <submittedName>
        <fullName evidence="11">Fimbria/pilus periplasmic chaperone</fullName>
    </submittedName>
</protein>
<dbReference type="InterPro" id="IPR016148">
    <property type="entry name" value="Pili_assmbl_chaperone_C"/>
</dbReference>
<reference evidence="11" key="1">
    <citation type="submission" date="2023-08" db="EMBL/GenBank/DDBJ databases">
        <title>Emergence of clinically-relevant ST2 carbapenem-resistant Acinetobacter baumannii strains in hospital sewages in Zhejiang, East of China.</title>
        <authorList>
            <person name="Kaichao C."/>
            <person name="Zhang R."/>
        </authorList>
    </citation>
    <scope>NUCLEOTIDE SEQUENCE</scope>
    <source>
        <strain evidence="11">M-SY-60</strain>
    </source>
</reference>
<feature type="domain" description="Pili assembly chaperone C-terminal" evidence="10">
    <location>
        <begin position="178"/>
        <end position="231"/>
    </location>
</feature>
<keyword evidence="3" id="KW-1029">Fimbrium biogenesis</keyword>
<evidence type="ECO:0000256" key="5">
    <source>
        <dbReference type="ARBA" id="ARBA00022764"/>
    </source>
</evidence>
<proteinExistence type="inferred from homology"/>
<dbReference type="SUPFAM" id="SSF49354">
    <property type="entry name" value="PapD-like"/>
    <property type="match status" value="1"/>
</dbReference>
<dbReference type="PRINTS" id="PR00969">
    <property type="entry name" value="CHAPERONPILI"/>
</dbReference>
<evidence type="ECO:0000256" key="4">
    <source>
        <dbReference type="ARBA" id="ARBA00022729"/>
    </source>
</evidence>
<evidence type="ECO:0000313" key="12">
    <source>
        <dbReference type="Proteomes" id="UP001243195"/>
    </source>
</evidence>
<dbReference type="AlphaFoldDB" id="A0AAW8JIK8"/>
<dbReference type="PROSITE" id="PS00635">
    <property type="entry name" value="PILI_CHAPERONE"/>
    <property type="match status" value="1"/>
</dbReference>
<dbReference type="Proteomes" id="UP001243195">
    <property type="component" value="Unassembled WGS sequence"/>
</dbReference>
<dbReference type="GO" id="GO:0030288">
    <property type="term" value="C:outer membrane-bounded periplasmic space"/>
    <property type="evidence" value="ECO:0007669"/>
    <property type="project" value="InterPro"/>
</dbReference>
<dbReference type="InterPro" id="IPR050643">
    <property type="entry name" value="Periplasmic_pilus_chap"/>
</dbReference>
<feature type="chain" id="PRO_5043622724" evidence="8">
    <location>
        <begin position="31"/>
        <end position="239"/>
    </location>
</feature>
<dbReference type="GeneID" id="84211099"/>
<dbReference type="SUPFAM" id="SSF49584">
    <property type="entry name" value="Periplasmic chaperone C-domain"/>
    <property type="match status" value="1"/>
</dbReference>
<feature type="domain" description="Pili assembly chaperone N-terminal" evidence="9">
    <location>
        <begin position="37"/>
        <end position="156"/>
    </location>
</feature>
<dbReference type="FunFam" id="2.60.40.10:FF:000458">
    <property type="entry name" value="Molecular chaperone FimC"/>
    <property type="match status" value="1"/>
</dbReference>
<accession>A0AAW8JIK8</accession>
<keyword evidence="4 8" id="KW-0732">Signal</keyword>
<name>A0AAW8JIK8_9GAMM</name>
<dbReference type="PANTHER" id="PTHR30251:SF11">
    <property type="entry name" value="CHAPERONE PROTEIN FIMC-RELATED"/>
    <property type="match status" value="1"/>
</dbReference>
<evidence type="ECO:0000256" key="6">
    <source>
        <dbReference type="ARBA" id="ARBA00023186"/>
    </source>
</evidence>
<dbReference type="RefSeq" id="WP_004868259.1">
    <property type="nucleotide sequence ID" value="NZ_BBLI01000042.1"/>
</dbReference>
<dbReference type="InterPro" id="IPR036316">
    <property type="entry name" value="Pili_assmbl_chap_C_dom_sf"/>
</dbReference>
<dbReference type="InterPro" id="IPR001829">
    <property type="entry name" value="Pili_assmbl_chaperone_bac"/>
</dbReference>
<dbReference type="PANTHER" id="PTHR30251">
    <property type="entry name" value="PILUS ASSEMBLY CHAPERONE"/>
    <property type="match status" value="1"/>
</dbReference>
<feature type="signal peptide" evidence="8">
    <location>
        <begin position="1"/>
        <end position="30"/>
    </location>
</feature>